<sequence>MATRINHILASYDISHPRRLQRVAKIMRDYGDRVLKSVFECHLSDADFQRMKERIEETIDHTEDCVRFYFVCDKCLGRVEVSGLGEGFVDEVEFIIT</sequence>
<dbReference type="GO" id="GO:0043571">
    <property type="term" value="P:maintenance of CRISPR repeat elements"/>
    <property type="evidence" value="ECO:0007669"/>
    <property type="project" value="UniProtKB-UniRule"/>
</dbReference>
<evidence type="ECO:0000256" key="10">
    <source>
        <dbReference type="PIRNR" id="PIRNR032582"/>
    </source>
</evidence>
<evidence type="ECO:0000256" key="1">
    <source>
        <dbReference type="ARBA" id="ARBA00001946"/>
    </source>
</evidence>
<dbReference type="GO" id="GO:0046872">
    <property type="term" value="F:metal ion binding"/>
    <property type="evidence" value="ECO:0007669"/>
    <property type="project" value="UniProtKB-UniRule"/>
</dbReference>
<evidence type="ECO:0000256" key="9">
    <source>
        <dbReference type="HAMAP-Rule" id="MF_01471"/>
    </source>
</evidence>
<evidence type="ECO:0000256" key="7">
    <source>
        <dbReference type="ARBA" id="ARBA00022842"/>
    </source>
</evidence>
<dbReference type="EC" id="3.1.-.-" evidence="9"/>
<dbReference type="SUPFAM" id="SSF143430">
    <property type="entry name" value="TTP0101/SSO1404-like"/>
    <property type="match status" value="1"/>
</dbReference>
<gene>
    <name evidence="9 11" type="primary">cas2</name>
    <name evidence="11" type="ORF">DAMNIGENAA_17460</name>
</gene>
<evidence type="ECO:0000256" key="4">
    <source>
        <dbReference type="ARBA" id="ARBA00022723"/>
    </source>
</evidence>
<dbReference type="InterPro" id="IPR019199">
    <property type="entry name" value="Virulence_VapD/CRISPR_Cas2"/>
</dbReference>
<comment type="cofactor">
    <cofactor evidence="1 9">
        <name>Mg(2+)</name>
        <dbReference type="ChEBI" id="CHEBI:18420"/>
    </cofactor>
</comment>
<keyword evidence="7 9" id="KW-0460">Magnesium</keyword>
<proteinExistence type="inferred from homology"/>
<dbReference type="NCBIfam" id="TIGR01573">
    <property type="entry name" value="cas2"/>
    <property type="match status" value="1"/>
</dbReference>
<evidence type="ECO:0000256" key="8">
    <source>
        <dbReference type="ARBA" id="ARBA00023118"/>
    </source>
</evidence>
<evidence type="ECO:0000313" key="12">
    <source>
        <dbReference type="Proteomes" id="UP001144372"/>
    </source>
</evidence>
<feature type="binding site" evidence="9">
    <location>
        <position position="13"/>
    </location>
    <ligand>
        <name>Mg(2+)</name>
        <dbReference type="ChEBI" id="CHEBI:18420"/>
        <note>catalytic</note>
    </ligand>
</feature>
<evidence type="ECO:0000256" key="5">
    <source>
        <dbReference type="ARBA" id="ARBA00022759"/>
    </source>
</evidence>
<organism evidence="11 12">
    <name type="scientific">Desulforhabdus amnigena</name>
    <dbReference type="NCBI Taxonomy" id="40218"/>
    <lineage>
        <taxon>Bacteria</taxon>
        <taxon>Pseudomonadati</taxon>
        <taxon>Thermodesulfobacteriota</taxon>
        <taxon>Syntrophobacteria</taxon>
        <taxon>Syntrophobacterales</taxon>
        <taxon>Syntrophobacteraceae</taxon>
        <taxon>Desulforhabdus</taxon>
    </lineage>
</organism>
<dbReference type="Gene3D" id="3.30.70.240">
    <property type="match status" value="1"/>
</dbReference>
<dbReference type="PANTHER" id="PTHR34405:SF3">
    <property type="entry name" value="CRISPR-ASSOCIATED ENDORIBONUCLEASE CAS2 3"/>
    <property type="match status" value="1"/>
</dbReference>
<dbReference type="CDD" id="cd09725">
    <property type="entry name" value="Cas2_I_II_III"/>
    <property type="match status" value="1"/>
</dbReference>
<dbReference type="HAMAP" id="MF_01471">
    <property type="entry name" value="Cas2"/>
    <property type="match status" value="1"/>
</dbReference>
<reference evidence="11" key="1">
    <citation type="submission" date="2022-12" db="EMBL/GenBank/DDBJ databases">
        <title>Reference genome sequencing for broad-spectrum identification of bacterial and archaeal isolates by mass spectrometry.</title>
        <authorList>
            <person name="Sekiguchi Y."/>
            <person name="Tourlousse D.M."/>
        </authorList>
    </citation>
    <scope>NUCLEOTIDE SEQUENCE</scope>
    <source>
        <strain evidence="11">ASRB1</strain>
    </source>
</reference>
<evidence type="ECO:0000256" key="6">
    <source>
        <dbReference type="ARBA" id="ARBA00022801"/>
    </source>
</evidence>
<protein>
    <recommendedName>
        <fullName evidence="9">CRISPR-associated endoribonuclease Cas2</fullName>
        <ecNumber evidence="9">3.1.-.-</ecNumber>
    </recommendedName>
</protein>
<keyword evidence="5 9" id="KW-0255">Endonuclease</keyword>
<comment type="subunit">
    <text evidence="9">Homodimer, forms a heterotetramer with a Cas1 homodimer.</text>
</comment>
<dbReference type="GO" id="GO:0004521">
    <property type="term" value="F:RNA endonuclease activity"/>
    <property type="evidence" value="ECO:0007669"/>
    <property type="project" value="UniProtKB-UniRule"/>
</dbReference>
<evidence type="ECO:0000313" key="11">
    <source>
        <dbReference type="EMBL" id="GLI34313.1"/>
    </source>
</evidence>
<keyword evidence="6 9" id="KW-0378">Hydrolase</keyword>
<evidence type="ECO:0000256" key="2">
    <source>
        <dbReference type="ARBA" id="ARBA00009959"/>
    </source>
</evidence>
<dbReference type="GO" id="GO:0051607">
    <property type="term" value="P:defense response to virus"/>
    <property type="evidence" value="ECO:0007669"/>
    <property type="project" value="UniProtKB-UniRule"/>
</dbReference>
<keyword evidence="12" id="KW-1185">Reference proteome</keyword>
<comment type="function">
    <text evidence="9">CRISPR (clustered regularly interspaced short palindromic repeat), is an adaptive immune system that provides protection against mobile genetic elements (viruses, transposable elements and conjugative plasmids). CRISPR clusters contain sequences complementary to antecedent mobile elements and target invading nucleic acids. CRISPR clusters are transcribed and processed into CRISPR RNA (crRNA). Functions as a ssRNA-specific endoribonuclease. Involved in the integration of spacer DNA into the CRISPR cassette.</text>
</comment>
<dbReference type="RefSeq" id="WP_281793569.1">
    <property type="nucleotide sequence ID" value="NZ_BSDR01000001.1"/>
</dbReference>
<dbReference type="InterPro" id="IPR021127">
    <property type="entry name" value="CRISPR_associated_Cas2"/>
</dbReference>
<keyword evidence="3 9" id="KW-0540">Nuclease</keyword>
<keyword evidence="8 9" id="KW-0051">Antiviral defense</keyword>
<dbReference type="Proteomes" id="UP001144372">
    <property type="component" value="Unassembled WGS sequence"/>
</dbReference>
<dbReference type="PANTHER" id="PTHR34405">
    <property type="entry name" value="CRISPR-ASSOCIATED ENDORIBONUCLEASE CAS2"/>
    <property type="match status" value="1"/>
</dbReference>
<comment type="caution">
    <text evidence="11">The sequence shown here is derived from an EMBL/GenBank/DDBJ whole genome shotgun (WGS) entry which is preliminary data.</text>
</comment>
<dbReference type="Pfam" id="PF09827">
    <property type="entry name" value="CRISPR_Cas2"/>
    <property type="match status" value="1"/>
</dbReference>
<dbReference type="AlphaFoldDB" id="A0A9W6D4A7"/>
<name>A0A9W6D4A7_9BACT</name>
<keyword evidence="4 9" id="KW-0479">Metal-binding</keyword>
<comment type="similarity">
    <text evidence="2 9 10">Belongs to the CRISPR-associated endoribonuclease Cas2 protein family.</text>
</comment>
<dbReference type="GO" id="GO:0016787">
    <property type="term" value="F:hydrolase activity"/>
    <property type="evidence" value="ECO:0007669"/>
    <property type="project" value="UniProtKB-KW"/>
</dbReference>
<accession>A0A9W6D4A7</accession>
<evidence type="ECO:0000256" key="3">
    <source>
        <dbReference type="ARBA" id="ARBA00022722"/>
    </source>
</evidence>
<dbReference type="PIRSF" id="PIRSF032582">
    <property type="entry name" value="Cas2"/>
    <property type="match status" value="1"/>
</dbReference>
<dbReference type="EMBL" id="BSDR01000001">
    <property type="protein sequence ID" value="GLI34313.1"/>
    <property type="molecule type" value="Genomic_DNA"/>
</dbReference>